<feature type="domain" description="AB hydrolase-1" evidence="1">
    <location>
        <begin position="33"/>
        <end position="264"/>
    </location>
</feature>
<proteinExistence type="predicted"/>
<accession>N1PST2</accession>
<dbReference type="InterPro" id="IPR029058">
    <property type="entry name" value="AB_hydrolase_fold"/>
</dbReference>
<gene>
    <name evidence="2" type="ORF">DOTSEDRAFT_33049</name>
</gene>
<dbReference type="OrthoDB" id="190201at2759"/>
<evidence type="ECO:0000259" key="1">
    <source>
        <dbReference type="Pfam" id="PF00561"/>
    </source>
</evidence>
<dbReference type="STRING" id="675120.N1PST2"/>
<evidence type="ECO:0000313" key="3">
    <source>
        <dbReference type="Proteomes" id="UP000016933"/>
    </source>
</evidence>
<dbReference type="EMBL" id="KB446537">
    <property type="protein sequence ID" value="EME46437.1"/>
    <property type="molecule type" value="Genomic_DNA"/>
</dbReference>
<name>N1PST2_DOTSN</name>
<sequence>MTDMTEKRVDIDGLKYYAMVERPSSRRRSERYVLLCHALMSNLHMYDRTVKALNNAGYTTIRFDHIGHNNTRPPSEDDASFHMDDITRHMHQLVEAVTNQQHVDAVIGCSIGGVLALRYAMLYPDDVDSTISIAAPGITTPEASKPLWTQRIEQFEDDVRTCSDSLCHATVNRWFPGGRPEDDAVRTEALSHVQTCSLKGYKSLADTIRDYDYGEEVRGIRNVKCLVVAGSEDSAVSPGLLKDVASRIVDAKYVKMEGAGHLPPMHKVEEFNGMMLGFLQS</sequence>
<dbReference type="PANTHER" id="PTHR43798">
    <property type="entry name" value="MONOACYLGLYCEROL LIPASE"/>
    <property type="match status" value="1"/>
</dbReference>
<dbReference type="InterPro" id="IPR050266">
    <property type="entry name" value="AB_hydrolase_sf"/>
</dbReference>
<reference evidence="2 3" key="2">
    <citation type="journal article" date="2012" name="PLoS Pathog.">
        <title>Diverse lifestyles and strategies of plant pathogenesis encoded in the genomes of eighteen Dothideomycetes fungi.</title>
        <authorList>
            <person name="Ohm R.A."/>
            <person name="Feau N."/>
            <person name="Henrissat B."/>
            <person name="Schoch C.L."/>
            <person name="Horwitz B.A."/>
            <person name="Barry K.W."/>
            <person name="Condon B.J."/>
            <person name="Copeland A.C."/>
            <person name="Dhillon B."/>
            <person name="Glaser F."/>
            <person name="Hesse C.N."/>
            <person name="Kosti I."/>
            <person name="LaButti K."/>
            <person name="Lindquist E.A."/>
            <person name="Lucas S."/>
            <person name="Salamov A.A."/>
            <person name="Bradshaw R.E."/>
            <person name="Ciuffetti L."/>
            <person name="Hamelin R.C."/>
            <person name="Kema G.H.J."/>
            <person name="Lawrence C."/>
            <person name="Scott J.A."/>
            <person name="Spatafora J.W."/>
            <person name="Turgeon B.G."/>
            <person name="de Wit P.J.G.M."/>
            <person name="Zhong S."/>
            <person name="Goodwin S.B."/>
            <person name="Grigoriev I.V."/>
        </authorList>
    </citation>
    <scope>NUCLEOTIDE SEQUENCE [LARGE SCALE GENOMIC DNA]</scope>
    <source>
        <strain evidence="3">NZE10 / CBS 128990</strain>
    </source>
</reference>
<dbReference type="InterPro" id="IPR000073">
    <property type="entry name" value="AB_hydrolase_1"/>
</dbReference>
<dbReference type="Gene3D" id="3.40.50.1820">
    <property type="entry name" value="alpha/beta hydrolase"/>
    <property type="match status" value="1"/>
</dbReference>
<organism evidence="2 3">
    <name type="scientific">Dothistroma septosporum (strain NZE10 / CBS 128990)</name>
    <name type="common">Red band needle blight fungus</name>
    <name type="synonym">Mycosphaerella pini</name>
    <dbReference type="NCBI Taxonomy" id="675120"/>
    <lineage>
        <taxon>Eukaryota</taxon>
        <taxon>Fungi</taxon>
        <taxon>Dikarya</taxon>
        <taxon>Ascomycota</taxon>
        <taxon>Pezizomycotina</taxon>
        <taxon>Dothideomycetes</taxon>
        <taxon>Dothideomycetidae</taxon>
        <taxon>Mycosphaerellales</taxon>
        <taxon>Mycosphaerellaceae</taxon>
        <taxon>Dothistroma</taxon>
    </lineage>
</organism>
<keyword evidence="3" id="KW-1185">Reference proteome</keyword>
<reference evidence="3" key="1">
    <citation type="journal article" date="2012" name="PLoS Genet.">
        <title>The genomes of the fungal plant pathogens Cladosporium fulvum and Dothistroma septosporum reveal adaptation to different hosts and lifestyles but also signatures of common ancestry.</title>
        <authorList>
            <person name="de Wit P.J.G.M."/>
            <person name="van der Burgt A."/>
            <person name="Oekmen B."/>
            <person name="Stergiopoulos I."/>
            <person name="Abd-Elsalam K.A."/>
            <person name="Aerts A.L."/>
            <person name="Bahkali A.H."/>
            <person name="Beenen H.G."/>
            <person name="Chettri P."/>
            <person name="Cox M.P."/>
            <person name="Datema E."/>
            <person name="de Vries R.P."/>
            <person name="Dhillon B."/>
            <person name="Ganley A.R."/>
            <person name="Griffiths S.A."/>
            <person name="Guo Y."/>
            <person name="Hamelin R.C."/>
            <person name="Henrissat B."/>
            <person name="Kabir M.S."/>
            <person name="Jashni M.K."/>
            <person name="Kema G."/>
            <person name="Klaubauf S."/>
            <person name="Lapidus A."/>
            <person name="Levasseur A."/>
            <person name="Lindquist E."/>
            <person name="Mehrabi R."/>
            <person name="Ohm R.A."/>
            <person name="Owen T.J."/>
            <person name="Salamov A."/>
            <person name="Schwelm A."/>
            <person name="Schijlen E."/>
            <person name="Sun H."/>
            <person name="van den Burg H.A."/>
            <person name="van Ham R.C.H.J."/>
            <person name="Zhang S."/>
            <person name="Goodwin S.B."/>
            <person name="Grigoriev I.V."/>
            <person name="Collemare J."/>
            <person name="Bradshaw R.E."/>
        </authorList>
    </citation>
    <scope>NUCLEOTIDE SEQUENCE [LARGE SCALE GENOMIC DNA]</scope>
    <source>
        <strain evidence="3">NZE10 / CBS 128990</strain>
    </source>
</reference>
<evidence type="ECO:0000313" key="2">
    <source>
        <dbReference type="EMBL" id="EME46437.1"/>
    </source>
</evidence>
<dbReference type="eggNOG" id="KOG4178">
    <property type="taxonomic scope" value="Eukaryota"/>
</dbReference>
<dbReference type="PRINTS" id="PR00111">
    <property type="entry name" value="ABHYDROLASE"/>
</dbReference>
<dbReference type="AlphaFoldDB" id="N1PST2"/>
<dbReference type="Pfam" id="PF00561">
    <property type="entry name" value="Abhydrolase_1"/>
    <property type="match status" value="1"/>
</dbReference>
<dbReference type="Proteomes" id="UP000016933">
    <property type="component" value="Unassembled WGS sequence"/>
</dbReference>
<protein>
    <recommendedName>
        <fullName evidence="1">AB hydrolase-1 domain-containing protein</fullName>
    </recommendedName>
</protein>
<dbReference type="SUPFAM" id="SSF53474">
    <property type="entry name" value="alpha/beta-Hydrolases"/>
    <property type="match status" value="1"/>
</dbReference>
<dbReference type="OMA" id="FEACCNA"/>
<dbReference type="HOGENOM" id="CLU_020336_50_3_1"/>